<evidence type="ECO:0000256" key="1">
    <source>
        <dbReference type="ARBA" id="ARBA00004141"/>
    </source>
</evidence>
<dbReference type="GO" id="GO:0009507">
    <property type="term" value="C:chloroplast"/>
    <property type="evidence" value="ECO:0007669"/>
    <property type="project" value="UniProtKB-SubCell"/>
</dbReference>
<keyword evidence="8" id="KW-0603">Photosystem I</keyword>
<comment type="subcellular location">
    <subcellularLocation>
        <location evidence="1">Membrane</location>
        <topology evidence="1">Multi-pass membrane protein</topology>
    </subcellularLocation>
    <subcellularLocation>
        <location evidence="2">Plastid</location>
        <location evidence="2">Chloroplast</location>
    </subcellularLocation>
</comment>
<reference evidence="11 12" key="1">
    <citation type="submission" date="2024-03" db="EMBL/GenBank/DDBJ databases">
        <title>Complete genome sequence of the green alga Chloropicon roscoffensis RCC1871.</title>
        <authorList>
            <person name="Lemieux C."/>
            <person name="Pombert J.-F."/>
            <person name="Otis C."/>
            <person name="Turmel M."/>
        </authorList>
    </citation>
    <scope>NUCLEOTIDE SEQUENCE [LARGE SCALE GENOMIC DNA]</scope>
    <source>
        <strain evidence="11 12">RCC1871</strain>
    </source>
</reference>
<feature type="transmembrane region" description="Helical" evidence="10">
    <location>
        <begin position="107"/>
        <end position="132"/>
    </location>
</feature>
<dbReference type="InterPro" id="IPR000549">
    <property type="entry name" value="PSI_PsaG/PsaK"/>
</dbReference>
<sequence length="137" mass="14479">MNASIRVCLGSKSAVATRPRVRVSARSLAPRARIAANKMIRCDWLSEHLNSGGFIGSRENIAVCTGTFIMLFAVRQGWAPSTSKNAKLEKGLNLEDSGSDMLSGDPLGMTFVDVLAAGSMGHIIAAGMLLGLNNMAQ</sequence>
<protein>
    <submittedName>
        <fullName evidence="11">Subunit psaK of photosystem I reaction center</fullName>
    </submittedName>
</protein>
<evidence type="ECO:0000256" key="9">
    <source>
        <dbReference type="ARBA" id="ARBA00023136"/>
    </source>
</evidence>
<evidence type="ECO:0000313" key="12">
    <source>
        <dbReference type="Proteomes" id="UP001472866"/>
    </source>
</evidence>
<evidence type="ECO:0000256" key="2">
    <source>
        <dbReference type="ARBA" id="ARBA00004229"/>
    </source>
</evidence>
<evidence type="ECO:0000256" key="3">
    <source>
        <dbReference type="ARBA" id="ARBA00006458"/>
    </source>
</evidence>
<dbReference type="Gene3D" id="1.10.286.40">
    <property type="entry name" value="Chlorophyll a-b binding protein like"/>
    <property type="match status" value="1"/>
</dbReference>
<accession>A0AAX4P8T7</accession>
<dbReference type="Proteomes" id="UP001472866">
    <property type="component" value="Chromosome 06"/>
</dbReference>
<comment type="similarity">
    <text evidence="3">Belongs to the PsaG/PsaK family.</text>
</comment>
<keyword evidence="5" id="KW-0602">Photosynthesis</keyword>
<evidence type="ECO:0000256" key="10">
    <source>
        <dbReference type="SAM" id="Phobius"/>
    </source>
</evidence>
<name>A0AAX4P8T7_9CHLO</name>
<dbReference type="GO" id="GO:0015979">
    <property type="term" value="P:photosynthesis"/>
    <property type="evidence" value="ECO:0007669"/>
    <property type="project" value="UniProtKB-KW"/>
</dbReference>
<keyword evidence="9 10" id="KW-0472">Membrane</keyword>
<evidence type="ECO:0000256" key="8">
    <source>
        <dbReference type="ARBA" id="ARBA00022836"/>
    </source>
</evidence>
<evidence type="ECO:0000256" key="7">
    <source>
        <dbReference type="ARBA" id="ARBA00022692"/>
    </source>
</evidence>
<keyword evidence="6" id="KW-0934">Plastid</keyword>
<keyword evidence="7 10" id="KW-0812">Transmembrane</keyword>
<dbReference type="GO" id="GO:0009522">
    <property type="term" value="C:photosystem I"/>
    <property type="evidence" value="ECO:0007669"/>
    <property type="project" value="UniProtKB-KW"/>
</dbReference>
<organism evidence="11 12">
    <name type="scientific">Chloropicon roscoffensis</name>
    <dbReference type="NCBI Taxonomy" id="1461544"/>
    <lineage>
        <taxon>Eukaryota</taxon>
        <taxon>Viridiplantae</taxon>
        <taxon>Chlorophyta</taxon>
        <taxon>Chloropicophyceae</taxon>
        <taxon>Chloropicales</taxon>
        <taxon>Chloropicaceae</taxon>
        <taxon>Chloropicon</taxon>
    </lineage>
</organism>
<keyword evidence="10" id="KW-1133">Transmembrane helix</keyword>
<keyword evidence="4" id="KW-0150">Chloroplast</keyword>
<evidence type="ECO:0000256" key="6">
    <source>
        <dbReference type="ARBA" id="ARBA00022640"/>
    </source>
</evidence>
<dbReference type="AlphaFoldDB" id="A0AAX4P8T7"/>
<evidence type="ECO:0000256" key="5">
    <source>
        <dbReference type="ARBA" id="ARBA00022531"/>
    </source>
</evidence>
<evidence type="ECO:0000313" key="11">
    <source>
        <dbReference type="EMBL" id="WZN62637.1"/>
    </source>
</evidence>
<dbReference type="InterPro" id="IPR023618">
    <property type="entry name" value="PSI_PsaG/PsaK_dom"/>
</dbReference>
<evidence type="ECO:0000256" key="4">
    <source>
        <dbReference type="ARBA" id="ARBA00022528"/>
    </source>
</evidence>
<proteinExistence type="inferred from homology"/>
<keyword evidence="12" id="KW-1185">Reference proteome</keyword>
<dbReference type="Pfam" id="PF01241">
    <property type="entry name" value="PSI_PSAK"/>
    <property type="match status" value="1"/>
</dbReference>
<gene>
    <name evidence="11" type="ORF">HKI87_06g41780</name>
</gene>
<dbReference type="EMBL" id="CP151506">
    <property type="protein sequence ID" value="WZN62637.1"/>
    <property type="molecule type" value="Genomic_DNA"/>
</dbReference>